<evidence type="ECO:0000256" key="4">
    <source>
        <dbReference type="ARBA" id="ARBA00022729"/>
    </source>
</evidence>
<evidence type="ECO:0000256" key="1">
    <source>
        <dbReference type="ARBA" id="ARBA00004635"/>
    </source>
</evidence>
<feature type="domain" description="Spore germination protein N-terminal" evidence="10">
    <location>
        <begin position="26"/>
        <end position="195"/>
    </location>
</feature>
<evidence type="ECO:0000256" key="6">
    <source>
        <dbReference type="ARBA" id="ARBA00023139"/>
    </source>
</evidence>
<keyword evidence="7" id="KW-0449">Lipoprotein</keyword>
<dbReference type="PROSITE" id="PS51257">
    <property type="entry name" value="PROKAR_LIPOPROTEIN"/>
    <property type="match status" value="1"/>
</dbReference>
<protein>
    <submittedName>
        <fullName evidence="11">Ger(X)C family spore germination protein</fullName>
    </submittedName>
</protein>
<dbReference type="PANTHER" id="PTHR35789:SF1">
    <property type="entry name" value="SPORE GERMINATION PROTEIN B3"/>
    <property type="match status" value="1"/>
</dbReference>
<keyword evidence="6" id="KW-0564">Palmitate</keyword>
<proteinExistence type="inferred from homology"/>
<dbReference type="NCBIfam" id="TIGR02887">
    <property type="entry name" value="spore_ger_x_C"/>
    <property type="match status" value="1"/>
</dbReference>
<feature type="signal peptide" evidence="8">
    <location>
        <begin position="1"/>
        <end position="21"/>
    </location>
</feature>
<evidence type="ECO:0000256" key="8">
    <source>
        <dbReference type="SAM" id="SignalP"/>
    </source>
</evidence>
<dbReference type="Proteomes" id="UP000776252">
    <property type="component" value="Unassembled WGS sequence"/>
</dbReference>
<name>A0ABS6BVR7_9CLOT</name>
<dbReference type="Pfam" id="PF05504">
    <property type="entry name" value="Spore_GerAC"/>
    <property type="match status" value="1"/>
</dbReference>
<organism evidence="11 12">
    <name type="scientific">Clostridium frigoris</name>
    <dbReference type="NCBI Taxonomy" id="205327"/>
    <lineage>
        <taxon>Bacteria</taxon>
        <taxon>Bacillati</taxon>
        <taxon>Bacillota</taxon>
        <taxon>Clostridia</taxon>
        <taxon>Eubacteriales</taxon>
        <taxon>Clostridiaceae</taxon>
        <taxon>Clostridium</taxon>
    </lineage>
</organism>
<evidence type="ECO:0000256" key="3">
    <source>
        <dbReference type="ARBA" id="ARBA00022544"/>
    </source>
</evidence>
<keyword evidence="3" id="KW-0309">Germination</keyword>
<dbReference type="InterPro" id="IPR008844">
    <property type="entry name" value="Spore_GerAC-like"/>
</dbReference>
<evidence type="ECO:0000259" key="10">
    <source>
        <dbReference type="Pfam" id="PF25198"/>
    </source>
</evidence>
<comment type="similarity">
    <text evidence="2">Belongs to the GerABKC lipoprotein family.</text>
</comment>
<gene>
    <name evidence="11" type="ORF">KPL37_09195</name>
</gene>
<accession>A0ABS6BVR7</accession>
<dbReference type="InterPro" id="IPR046953">
    <property type="entry name" value="Spore_GerAC-like_C"/>
</dbReference>
<keyword evidence="12" id="KW-1185">Reference proteome</keyword>
<keyword evidence="5" id="KW-0472">Membrane</keyword>
<evidence type="ECO:0000313" key="12">
    <source>
        <dbReference type="Proteomes" id="UP000776252"/>
    </source>
</evidence>
<comment type="caution">
    <text evidence="11">The sequence shown here is derived from an EMBL/GenBank/DDBJ whole genome shotgun (WGS) entry which is preliminary data.</text>
</comment>
<keyword evidence="4 8" id="KW-0732">Signal</keyword>
<dbReference type="PANTHER" id="PTHR35789">
    <property type="entry name" value="SPORE GERMINATION PROTEIN B3"/>
    <property type="match status" value="1"/>
</dbReference>
<dbReference type="Pfam" id="PF25198">
    <property type="entry name" value="Spore_GerAC_N"/>
    <property type="match status" value="1"/>
</dbReference>
<reference evidence="11 12" key="1">
    <citation type="submission" date="2021-06" db="EMBL/GenBank/DDBJ databases">
        <title>Clostridia strains as spoilage organisms.</title>
        <authorList>
            <person name="Wambui J."/>
            <person name="Stephan R."/>
            <person name="Stevens M.J.A."/>
        </authorList>
    </citation>
    <scope>NUCLEOTIDE SEQUENCE [LARGE SCALE GENOMIC DNA]</scope>
    <source>
        <strain evidence="11 12">DSM 14204</strain>
    </source>
</reference>
<evidence type="ECO:0000256" key="7">
    <source>
        <dbReference type="ARBA" id="ARBA00023288"/>
    </source>
</evidence>
<evidence type="ECO:0000259" key="9">
    <source>
        <dbReference type="Pfam" id="PF05504"/>
    </source>
</evidence>
<evidence type="ECO:0000256" key="2">
    <source>
        <dbReference type="ARBA" id="ARBA00007886"/>
    </source>
</evidence>
<evidence type="ECO:0000313" key="11">
    <source>
        <dbReference type="EMBL" id="MBU3159927.1"/>
    </source>
</evidence>
<comment type="subcellular location">
    <subcellularLocation>
        <location evidence="1">Membrane</location>
        <topology evidence="1">Lipid-anchor</topology>
    </subcellularLocation>
</comment>
<evidence type="ECO:0000256" key="5">
    <source>
        <dbReference type="ARBA" id="ARBA00023136"/>
    </source>
</evidence>
<feature type="domain" description="Spore germination GerAC-like C-terminal" evidence="9">
    <location>
        <begin position="208"/>
        <end position="367"/>
    </location>
</feature>
<feature type="chain" id="PRO_5045678690" evidence="8">
    <location>
        <begin position="22"/>
        <end position="373"/>
    </location>
</feature>
<dbReference type="InterPro" id="IPR057336">
    <property type="entry name" value="GerAC_N"/>
</dbReference>
<sequence length="373" mass="42330">MNKYKKTLVIVCLIISCFNMSACFSYRDINRLLFVTCIIIDVDSDGNPIIYAEAYKGIRGGTPGGLDERILFEGKGKTMFEAVRNMNATSSYKLNFTQNKAIIFTQKAAEDGLENYVDFLDRDQELLIRPYIAIYLGDPEKLIKLKIAQEKYIGFFLMHLEENVGSSSRALKLSLNDFYNQRNMGDKANVVPIIDIPKDSAEPRLEINGGAVIKDDKMVSIIKTNEGQGFNFLMNAVASGSLEITNPCDINKFITLEILKSKTKTEINYDGNVIHLKKKINVNVDFAEAQKSIIFTKENSTKIQEQSEKNIVESCNELFSKYKTIGIDIFDITEQFHNKYPKIKIPNNIIKKTELKVEAEVKIMNTGEKKNFQ</sequence>
<dbReference type="EMBL" id="JAHLDV010000016">
    <property type="protein sequence ID" value="MBU3159927.1"/>
    <property type="molecule type" value="Genomic_DNA"/>
</dbReference>
<dbReference type="RefSeq" id="WP_216148359.1">
    <property type="nucleotide sequence ID" value="NZ_JAHLDV010000016.1"/>
</dbReference>